<evidence type="ECO:0000256" key="1">
    <source>
        <dbReference type="SAM" id="Phobius"/>
    </source>
</evidence>
<dbReference type="RefSeq" id="WP_139196737.1">
    <property type="nucleotide sequence ID" value="NZ_FOIO01000004.1"/>
</dbReference>
<feature type="transmembrane region" description="Helical" evidence="1">
    <location>
        <begin position="66"/>
        <end position="87"/>
    </location>
</feature>
<feature type="domain" description="Histidine kinase N-terminal 7TM region" evidence="2">
    <location>
        <begin position="43"/>
        <end position="237"/>
    </location>
</feature>
<protein>
    <submittedName>
        <fullName evidence="3">N-terminal 7TM region of histidine kinase</fullName>
    </submittedName>
</protein>
<evidence type="ECO:0000313" key="3">
    <source>
        <dbReference type="EMBL" id="SET27045.1"/>
    </source>
</evidence>
<comment type="caution">
    <text evidence="3">The sequence shown here is derived from an EMBL/GenBank/DDBJ whole genome shotgun (WGS) entry which is preliminary data.</text>
</comment>
<dbReference type="Proteomes" id="UP000182121">
    <property type="component" value="Unassembled WGS sequence"/>
</dbReference>
<organism evidence="3 4">
    <name type="scientific">Enterocloster clostridioformis</name>
    <dbReference type="NCBI Taxonomy" id="1531"/>
    <lineage>
        <taxon>Bacteria</taxon>
        <taxon>Bacillati</taxon>
        <taxon>Bacillota</taxon>
        <taxon>Clostridia</taxon>
        <taxon>Lachnospirales</taxon>
        <taxon>Lachnospiraceae</taxon>
        <taxon>Enterocloster</taxon>
    </lineage>
</organism>
<feature type="transmembrane region" description="Helical" evidence="1">
    <location>
        <begin position="174"/>
        <end position="194"/>
    </location>
</feature>
<feature type="transmembrane region" description="Helical" evidence="1">
    <location>
        <begin position="132"/>
        <end position="154"/>
    </location>
</feature>
<feature type="transmembrane region" description="Helical" evidence="1">
    <location>
        <begin position="206"/>
        <end position="227"/>
    </location>
</feature>
<dbReference type="AlphaFoldDB" id="A0A1I0D609"/>
<keyword evidence="3" id="KW-0808">Transferase</keyword>
<dbReference type="GO" id="GO:0016301">
    <property type="term" value="F:kinase activity"/>
    <property type="evidence" value="ECO:0007669"/>
    <property type="project" value="UniProtKB-KW"/>
</dbReference>
<keyword evidence="1" id="KW-0812">Transmembrane</keyword>
<keyword evidence="1" id="KW-0472">Membrane</keyword>
<dbReference type="Pfam" id="PF16927">
    <property type="entry name" value="HisKA_7TM"/>
    <property type="match status" value="1"/>
</dbReference>
<dbReference type="GeneID" id="86054286"/>
<reference evidence="3 4" key="1">
    <citation type="submission" date="2016-10" db="EMBL/GenBank/DDBJ databases">
        <authorList>
            <person name="Varghese N."/>
            <person name="Submissions S."/>
        </authorList>
    </citation>
    <scope>NUCLEOTIDE SEQUENCE [LARGE SCALE GENOMIC DNA]</scope>
    <source>
        <strain evidence="3 4">NLAE-zl-C196</strain>
    </source>
</reference>
<proteinExistence type="predicted"/>
<feature type="transmembrane region" description="Helical" evidence="1">
    <location>
        <begin position="36"/>
        <end position="54"/>
    </location>
</feature>
<feature type="transmembrane region" description="Helical" evidence="1">
    <location>
        <begin position="99"/>
        <end position="120"/>
    </location>
</feature>
<gene>
    <name evidence="3" type="ORF">SAMN05216521_100433</name>
</gene>
<keyword evidence="3" id="KW-0418">Kinase</keyword>
<sequence>MTKQNQRTGVLVAVLIVCAISARVLGKFDVFPVPLGLVRTILYISLYIGWGLSVSHRILQTQVRRYMVGVSCLTVFWFVIRSIKYFFVVAPDAIRHLWYWYYCPMLFIPLLSVFVSMSLGKPESYHLPKWTRLLYLPTLFFLLLVLTNDLHQLVFSFPTGTVWSDTDNGYEYGYYFVIGWEIICALAAFVIMLIKCRLAQRRKYLPALLLSCSILYAFIYASGARWMQVIGGDITAVQCLMFTAILESCIQCGLIQTNTGYDELFKAGTFGAQIADHDHKVRYASANSPVLSEQIMCTAEAGAVNLDKHTLLKSYPIEGGHVYWQEDITDITILLKKLEENKETIAESNHLEQENYRIKLEIHTLREKNRLYDLLQEETAHQIDLLNDLFYLYDEEENPEKRRSLLAKITVIGAYIKRRGNLIFIREKTETIDTTELALCMEESFSNLKLMGVECEADIPKGSKIFTQDTILVYDFFEKVMETAIDDMSFVWLKARILADSIILRLEVECESSLADFRDTCESCSFEDGVWRFILRIGKAGGQT</sequence>
<evidence type="ECO:0000259" key="2">
    <source>
        <dbReference type="Pfam" id="PF16927"/>
    </source>
</evidence>
<evidence type="ECO:0000313" key="4">
    <source>
        <dbReference type="Proteomes" id="UP000182121"/>
    </source>
</evidence>
<keyword evidence="1" id="KW-1133">Transmembrane helix</keyword>
<accession>A0A1I0D609</accession>
<name>A0A1I0D609_9FIRM</name>
<dbReference type="EMBL" id="FOIO01000004">
    <property type="protein sequence ID" value="SET27045.1"/>
    <property type="molecule type" value="Genomic_DNA"/>
</dbReference>
<dbReference type="InterPro" id="IPR031621">
    <property type="entry name" value="HisKA_7TM"/>
</dbReference>